<reference evidence="3" key="1">
    <citation type="journal article" date="2020" name="Stud. Mycol.">
        <title>101 Dothideomycetes genomes: a test case for predicting lifestyles and emergence of pathogens.</title>
        <authorList>
            <person name="Haridas S."/>
            <person name="Albert R."/>
            <person name="Binder M."/>
            <person name="Bloem J."/>
            <person name="Labutti K."/>
            <person name="Salamov A."/>
            <person name="Andreopoulos B."/>
            <person name="Baker S."/>
            <person name="Barry K."/>
            <person name="Bills G."/>
            <person name="Bluhm B."/>
            <person name="Cannon C."/>
            <person name="Castanera R."/>
            <person name="Culley D."/>
            <person name="Daum C."/>
            <person name="Ezra D."/>
            <person name="Gonzalez J."/>
            <person name="Henrissat B."/>
            <person name="Kuo A."/>
            <person name="Liang C."/>
            <person name="Lipzen A."/>
            <person name="Lutzoni F."/>
            <person name="Magnuson J."/>
            <person name="Mondo S."/>
            <person name="Nolan M."/>
            <person name="Ohm R."/>
            <person name="Pangilinan J."/>
            <person name="Park H.-J."/>
            <person name="Ramirez L."/>
            <person name="Alfaro M."/>
            <person name="Sun H."/>
            <person name="Tritt A."/>
            <person name="Yoshinaga Y."/>
            <person name="Zwiers L.-H."/>
            <person name="Turgeon B."/>
            <person name="Goodwin S."/>
            <person name="Spatafora J."/>
            <person name="Crous P."/>
            <person name="Grigoriev I."/>
        </authorList>
    </citation>
    <scope>NUCLEOTIDE SEQUENCE</scope>
    <source>
        <strain evidence="3">CBS 116435</strain>
    </source>
</reference>
<gene>
    <name evidence="3" type="ORF">K431DRAFT_320533</name>
</gene>
<dbReference type="SMART" id="SM00220">
    <property type="entry name" value="S_TKc"/>
    <property type="match status" value="1"/>
</dbReference>
<dbReference type="SUPFAM" id="SSF56112">
    <property type="entry name" value="Protein kinase-like (PK-like)"/>
    <property type="match status" value="2"/>
</dbReference>
<sequence length="641" mass="71732">MGTRSFAQIAPTNGEIAMNAYIYGYGGHSLVTPHAALKQLWWTDDRIDNKITRAFIISKLRGEERDFLDKSLAFGEGLTDDTYMEWILERAKRFFLILSAVGVPDQIFGCIDDSWDDDDLPIPLDSVRNLELSAQNDDALNQKFYETQFIYLLRELKQGAHIDYGPNEHIPMEHVHSLPPAVMLQAWDRIHFPGKEARIFMRRRFSLTDKETNISHRDEFTHDTQQAQTCEHEHIAPCWATYTSKDAGYVLSDFVGEHTLGTFIDHRTPASLMRLPERERPILLLEWLHCLADAVAMLHHRGIAHSAIRPSNIIIDDDNRIAFTDIGSLRTFQQGKQPKKNEVYDYAAPETSMGKSVPITLAANSPPSSLWTFDKLRKFSTTSSSTSTSNGSTIGSNRTSAFTNSSSFKSPPSSIRKSAASSRNFSRHISPPSLPTTPSSPTAAFPKATLPDPESLCDLPVATPQMSDIWSLACIYLDLLTFIMKGRTTDFYKFRSTPSLFFSVSGKSKKRTDTSFHADPDKLDAWITILKDDSDAKPDRIYRGIPELLRLTRRMLSQNAQLRPSAVEVRDTIADILLNESGVDTLCCAGREWSEPQPAPPPATSSSSHSQQQQHQHRARDSISFATSADTAAVPAQLNPA</sequence>
<dbReference type="OrthoDB" id="4062651at2759"/>
<evidence type="ECO:0000313" key="3">
    <source>
        <dbReference type="EMBL" id="KAF2721260.1"/>
    </source>
</evidence>
<organism evidence="3 4">
    <name type="scientific">Polychaeton citri CBS 116435</name>
    <dbReference type="NCBI Taxonomy" id="1314669"/>
    <lineage>
        <taxon>Eukaryota</taxon>
        <taxon>Fungi</taxon>
        <taxon>Dikarya</taxon>
        <taxon>Ascomycota</taxon>
        <taxon>Pezizomycotina</taxon>
        <taxon>Dothideomycetes</taxon>
        <taxon>Dothideomycetidae</taxon>
        <taxon>Capnodiales</taxon>
        <taxon>Capnodiaceae</taxon>
        <taxon>Polychaeton</taxon>
    </lineage>
</organism>
<dbReference type="Pfam" id="PF00069">
    <property type="entry name" value="Pkinase"/>
    <property type="match status" value="1"/>
</dbReference>
<dbReference type="InterPro" id="IPR053083">
    <property type="entry name" value="TF_kinase-domain_protein"/>
</dbReference>
<dbReference type="GO" id="GO:0004672">
    <property type="term" value="F:protein kinase activity"/>
    <property type="evidence" value="ECO:0007669"/>
    <property type="project" value="InterPro"/>
</dbReference>
<comment type="caution">
    <text evidence="3">The sequence shown here is derived from an EMBL/GenBank/DDBJ whole genome shotgun (WGS) entry which is preliminary data.</text>
</comment>
<dbReference type="Gene3D" id="1.10.510.10">
    <property type="entry name" value="Transferase(Phosphotransferase) domain 1"/>
    <property type="match status" value="2"/>
</dbReference>
<feature type="compositionally biased region" description="Low complexity" evidence="1">
    <location>
        <begin position="381"/>
        <end position="418"/>
    </location>
</feature>
<name>A0A9P4UQQ0_9PEZI</name>
<protein>
    <recommendedName>
        <fullName evidence="2">Protein kinase domain-containing protein</fullName>
    </recommendedName>
</protein>
<dbReference type="InterPro" id="IPR000719">
    <property type="entry name" value="Prot_kinase_dom"/>
</dbReference>
<evidence type="ECO:0000259" key="2">
    <source>
        <dbReference type="PROSITE" id="PS50011"/>
    </source>
</evidence>
<proteinExistence type="predicted"/>
<accession>A0A9P4UQQ0</accession>
<evidence type="ECO:0000313" key="4">
    <source>
        <dbReference type="Proteomes" id="UP000799441"/>
    </source>
</evidence>
<dbReference type="GO" id="GO:0005524">
    <property type="term" value="F:ATP binding"/>
    <property type="evidence" value="ECO:0007669"/>
    <property type="project" value="InterPro"/>
</dbReference>
<dbReference type="PANTHER" id="PTHR44305:SF24">
    <property type="entry name" value="TYROSINE-PROTEIN KINASE C03B1.5-RELATED"/>
    <property type="match status" value="1"/>
</dbReference>
<dbReference type="InterPro" id="IPR011009">
    <property type="entry name" value="Kinase-like_dom_sf"/>
</dbReference>
<dbReference type="Proteomes" id="UP000799441">
    <property type="component" value="Unassembled WGS sequence"/>
</dbReference>
<keyword evidence="4" id="KW-1185">Reference proteome</keyword>
<dbReference type="EMBL" id="MU003792">
    <property type="protein sequence ID" value="KAF2721260.1"/>
    <property type="molecule type" value="Genomic_DNA"/>
</dbReference>
<feature type="region of interest" description="Disordered" evidence="1">
    <location>
        <begin position="381"/>
        <end position="447"/>
    </location>
</feature>
<evidence type="ECO:0000256" key="1">
    <source>
        <dbReference type="SAM" id="MobiDB-lite"/>
    </source>
</evidence>
<feature type="compositionally biased region" description="Low complexity" evidence="1">
    <location>
        <begin position="436"/>
        <end position="447"/>
    </location>
</feature>
<feature type="compositionally biased region" description="Low complexity" evidence="1">
    <location>
        <begin position="604"/>
        <end position="614"/>
    </location>
</feature>
<feature type="domain" description="Protein kinase" evidence="2">
    <location>
        <begin position="150"/>
        <end position="578"/>
    </location>
</feature>
<dbReference type="PROSITE" id="PS50011">
    <property type="entry name" value="PROTEIN_KINASE_DOM"/>
    <property type="match status" value="1"/>
</dbReference>
<dbReference type="PANTHER" id="PTHR44305">
    <property type="entry name" value="SI:DKEY-192D15.2-RELATED"/>
    <property type="match status" value="1"/>
</dbReference>
<feature type="region of interest" description="Disordered" evidence="1">
    <location>
        <begin position="591"/>
        <end position="641"/>
    </location>
</feature>
<dbReference type="AlphaFoldDB" id="A0A9P4UQQ0"/>